<evidence type="ECO:0000256" key="6">
    <source>
        <dbReference type="SAM" id="Phobius"/>
    </source>
</evidence>
<accession>A0A8B9A1B5</accession>
<dbReference type="PANTHER" id="PTHR47119">
    <property type="entry name" value="PLANT VIRAL-RESPONSE FAMILY PROTEIN"/>
    <property type="match status" value="1"/>
</dbReference>
<evidence type="ECO:0000313" key="9">
    <source>
        <dbReference type="RefSeq" id="XP_038977618.1"/>
    </source>
</evidence>
<reference evidence="8 9" key="1">
    <citation type="submission" date="2025-04" db="UniProtKB">
        <authorList>
            <consortium name="RefSeq"/>
        </authorList>
    </citation>
    <scope>IDENTIFICATION</scope>
    <source>
        <tissue evidence="8 9">Young leaves</tissue>
    </source>
</reference>
<evidence type="ECO:0000313" key="7">
    <source>
        <dbReference type="Proteomes" id="UP000228380"/>
    </source>
</evidence>
<dbReference type="AlphaFoldDB" id="A0A8B9A1B5"/>
<evidence type="ECO:0000256" key="1">
    <source>
        <dbReference type="ARBA" id="ARBA00004141"/>
    </source>
</evidence>
<sequence length="301" mass="33143">MGSFRGHVLPGSLFLAVGLWHIWSAAVRYVSDPVAFRVRVWNPAERWFGGKARHLELYVVAGGAFVDMCVELLYSPHFHYFVGPEKILNPAHMNDFEHGGMLLMFFLFGAIALLSEKTSFLPMPHGALCLIAASAFSAEYLLFSFHSTTHKGLEGYYHLILVILVALCIAATIAGALFPTSLAVDLGSGVSITLQGLWFYQTAFTLYGPMMPRGCLLDDNGIKCHSHDSQVRAELLANFHLFSLVFLSFLYVLGCYAIAAAWYGHPDLRKLHASALASQEGDENGEVEAAGRFFPEMMAAQ</sequence>
<gene>
    <name evidence="8 9" type="primary">LOC103724213</name>
</gene>
<feature type="transmembrane region" description="Helical" evidence="6">
    <location>
        <begin position="12"/>
        <end position="30"/>
    </location>
</feature>
<dbReference type="OrthoDB" id="551896at2759"/>
<feature type="transmembrane region" description="Helical" evidence="6">
    <location>
        <begin position="155"/>
        <end position="178"/>
    </location>
</feature>
<organism evidence="7 9">
    <name type="scientific">Phoenix dactylifera</name>
    <name type="common">Date palm</name>
    <dbReference type="NCBI Taxonomy" id="42345"/>
    <lineage>
        <taxon>Eukaryota</taxon>
        <taxon>Viridiplantae</taxon>
        <taxon>Streptophyta</taxon>
        <taxon>Embryophyta</taxon>
        <taxon>Tracheophyta</taxon>
        <taxon>Spermatophyta</taxon>
        <taxon>Magnoliopsida</taxon>
        <taxon>Liliopsida</taxon>
        <taxon>Arecaceae</taxon>
        <taxon>Coryphoideae</taxon>
        <taxon>Phoeniceae</taxon>
        <taxon>Phoenix</taxon>
    </lineage>
</organism>
<dbReference type="InterPro" id="IPR006904">
    <property type="entry name" value="DUF716"/>
</dbReference>
<feature type="transmembrane region" description="Helical" evidence="6">
    <location>
        <begin position="239"/>
        <end position="263"/>
    </location>
</feature>
<keyword evidence="7" id="KW-1185">Reference proteome</keyword>
<dbReference type="RefSeq" id="XP_038977618.1">
    <property type="nucleotide sequence ID" value="XM_039121690.1"/>
</dbReference>
<feature type="transmembrane region" description="Helical" evidence="6">
    <location>
        <begin position="190"/>
        <end position="210"/>
    </location>
</feature>
<dbReference type="KEGG" id="pda:103724213"/>
<dbReference type="PANTHER" id="PTHR47119:SF1">
    <property type="entry name" value="PLANT VIRAL-RESPONSE FAMILY PROTEIN"/>
    <property type="match status" value="1"/>
</dbReference>
<comment type="similarity">
    <text evidence="2">Belongs to the TMEM45 family.</text>
</comment>
<evidence type="ECO:0000256" key="2">
    <source>
        <dbReference type="ARBA" id="ARBA00006948"/>
    </source>
</evidence>
<keyword evidence="3 6" id="KW-0812">Transmembrane</keyword>
<dbReference type="GeneID" id="103724213"/>
<feature type="transmembrane region" description="Helical" evidence="6">
    <location>
        <begin position="126"/>
        <end position="143"/>
    </location>
</feature>
<feature type="transmembrane region" description="Helical" evidence="6">
    <location>
        <begin position="96"/>
        <end position="114"/>
    </location>
</feature>
<name>A0A8B9A1B5_PHODC</name>
<comment type="subcellular location">
    <subcellularLocation>
        <location evidence="1">Membrane</location>
        <topology evidence="1">Multi-pass membrane protein</topology>
    </subcellularLocation>
</comment>
<proteinExistence type="inferred from homology"/>
<dbReference type="GO" id="GO:0016020">
    <property type="term" value="C:membrane"/>
    <property type="evidence" value="ECO:0007669"/>
    <property type="project" value="UniProtKB-SubCell"/>
</dbReference>
<evidence type="ECO:0000256" key="4">
    <source>
        <dbReference type="ARBA" id="ARBA00022989"/>
    </source>
</evidence>
<dbReference type="Proteomes" id="UP000228380">
    <property type="component" value="Unplaced"/>
</dbReference>
<dbReference type="RefSeq" id="XP_008813627.2">
    <property type="nucleotide sequence ID" value="XM_008815405.4"/>
</dbReference>
<keyword evidence="4 6" id="KW-1133">Transmembrane helix</keyword>
<evidence type="ECO:0000256" key="3">
    <source>
        <dbReference type="ARBA" id="ARBA00022692"/>
    </source>
</evidence>
<keyword evidence="5 6" id="KW-0472">Membrane</keyword>
<protein>
    <submittedName>
        <fullName evidence="8 9">Transmembrane protein 45A isoform X1</fullName>
    </submittedName>
</protein>
<evidence type="ECO:0000313" key="8">
    <source>
        <dbReference type="RefSeq" id="XP_008813627.2"/>
    </source>
</evidence>
<evidence type="ECO:0000256" key="5">
    <source>
        <dbReference type="ARBA" id="ARBA00023136"/>
    </source>
</evidence>
<dbReference type="Pfam" id="PF04819">
    <property type="entry name" value="DUF716"/>
    <property type="match status" value="1"/>
</dbReference>